<protein>
    <submittedName>
        <fullName evidence="4">Class B sortase</fullName>
        <ecNumber evidence="4">3.4.22.71</ecNumber>
    </submittedName>
    <submittedName>
        <fullName evidence="3">SrtB family sortase</fullName>
    </submittedName>
</protein>
<dbReference type="InterPro" id="IPR005754">
    <property type="entry name" value="Sortase"/>
</dbReference>
<evidence type="ECO:0000313" key="3">
    <source>
        <dbReference type="EMBL" id="ASB40807.1"/>
    </source>
</evidence>
<dbReference type="EC" id="3.4.22.71" evidence="4"/>
<sequence length="266" mass="29487">MGKRVRAIIMILALLVFLGSGVAVFAIRRTYKASRQSYADAASAYTQKTDIDDNITTSNMDEAEDNSAASDIDDAGPPIIVDFERLQGDNPQVVAWLYCPGTTIDYPVIQGVDNEFYLHHSYTGAEDQSGAIFVDSQCSPGFTDSNSIIYGHSMKDGSMFGGLEAWEDQDYFDSHPVIWLLTPQENYKVRLFSGYTTSAYSNTYTIFRGPGSDFSAYLAECLAQSDFITEDRPSDDSRCVVLSTCAYDFDEARYVLHGRLEQVGTQ</sequence>
<keyword evidence="1 4" id="KW-0378">Hydrolase</keyword>
<name>A0A1Z2XQT0_9FIRM</name>
<gene>
    <name evidence="4" type="primary">srtB</name>
    <name evidence="3" type="ORF">ADH66_09170</name>
    <name evidence="4" type="ORF">I5Q82_19210</name>
</gene>
<dbReference type="InterPro" id="IPR009835">
    <property type="entry name" value="SrtB"/>
</dbReference>
<dbReference type="NCBIfam" id="TIGR03064">
    <property type="entry name" value="sortase_srtB"/>
    <property type="match status" value="1"/>
</dbReference>
<dbReference type="EMBL" id="CP065321">
    <property type="protein sequence ID" value="QQR30089.1"/>
    <property type="molecule type" value="Genomic_DNA"/>
</dbReference>
<dbReference type="Gene3D" id="2.40.260.10">
    <property type="entry name" value="Sortase"/>
    <property type="match status" value="1"/>
</dbReference>
<proteinExistence type="predicted"/>
<dbReference type="RefSeq" id="WP_084384578.1">
    <property type="nucleotide sequence ID" value="NZ_CP065321.1"/>
</dbReference>
<reference evidence="3" key="1">
    <citation type="journal article" date="2017" name="Genome Announc.">
        <title>High-Quality Whole-Genome Sequences of the Oligo-Mouse-Microbiota Bacterial Community.</title>
        <authorList>
            <person name="Garzetti D."/>
            <person name="Brugiroux S."/>
            <person name="Bunk B."/>
            <person name="Pukall R."/>
            <person name="McCoy K.D."/>
            <person name="Macpherson A.J."/>
            <person name="Stecher B."/>
        </authorList>
    </citation>
    <scope>NUCLEOTIDE SEQUENCE</scope>
    <source>
        <strain evidence="3">KB18</strain>
    </source>
</reference>
<dbReference type="InterPro" id="IPR023365">
    <property type="entry name" value="Sortase_dom-sf"/>
</dbReference>
<reference evidence="5" key="2">
    <citation type="submission" date="2017-05" db="EMBL/GenBank/DDBJ databases">
        <title>Improved OligoMM genomes.</title>
        <authorList>
            <person name="Garzetti D."/>
        </authorList>
    </citation>
    <scope>NUCLEOTIDE SEQUENCE [LARGE SCALE GENOMIC DNA]</scope>
    <source>
        <strain evidence="5">KB18</strain>
    </source>
</reference>
<reference evidence="4 6" key="3">
    <citation type="submission" date="2020-11" db="EMBL/GenBank/DDBJ databases">
        <title>Closed and high quality bacterial genomes of the OMM12 community.</title>
        <authorList>
            <person name="Marbouty M."/>
            <person name="Lamy-Besnier Q."/>
            <person name="Debarbieux L."/>
            <person name="Koszul R."/>
        </authorList>
    </citation>
    <scope>NUCLEOTIDE SEQUENCE [LARGE SCALE GENOMIC DNA]</scope>
    <source>
        <strain evidence="4 6">KB18</strain>
    </source>
</reference>
<evidence type="ECO:0000256" key="2">
    <source>
        <dbReference type="PIRSR" id="PIRSR605754-1"/>
    </source>
</evidence>
<evidence type="ECO:0000313" key="4">
    <source>
        <dbReference type="EMBL" id="QQR30089.1"/>
    </source>
</evidence>
<evidence type="ECO:0000256" key="1">
    <source>
        <dbReference type="ARBA" id="ARBA00022801"/>
    </source>
</evidence>
<dbReference type="Proteomes" id="UP000596035">
    <property type="component" value="Chromosome"/>
</dbReference>
<dbReference type="CDD" id="cd05826">
    <property type="entry name" value="Sortase_B"/>
    <property type="match status" value="1"/>
</dbReference>
<evidence type="ECO:0000313" key="6">
    <source>
        <dbReference type="Proteomes" id="UP000596035"/>
    </source>
</evidence>
<dbReference type="SUPFAM" id="SSF63817">
    <property type="entry name" value="Sortase"/>
    <property type="match status" value="1"/>
</dbReference>
<evidence type="ECO:0000313" key="5">
    <source>
        <dbReference type="Proteomes" id="UP000196710"/>
    </source>
</evidence>
<dbReference type="KEGG" id="amur:ADH66_09170"/>
<feature type="active site" description="Proton donor/acceptor" evidence="2">
    <location>
        <position position="152"/>
    </location>
</feature>
<dbReference type="Pfam" id="PF04203">
    <property type="entry name" value="Sortase"/>
    <property type="match status" value="1"/>
</dbReference>
<accession>A0A1Z2XQT0</accession>
<feature type="active site" description="Acyl-thioester intermediate" evidence="2">
    <location>
        <position position="245"/>
    </location>
</feature>
<dbReference type="AlphaFoldDB" id="A0A1Z2XQT0"/>
<organism evidence="4 6">
    <name type="scientific">Acutalibacter muris</name>
    <dbReference type="NCBI Taxonomy" id="1796620"/>
    <lineage>
        <taxon>Bacteria</taxon>
        <taxon>Bacillati</taxon>
        <taxon>Bacillota</taxon>
        <taxon>Clostridia</taxon>
        <taxon>Eubacteriales</taxon>
        <taxon>Acutalibacteraceae</taxon>
        <taxon>Acutalibacter</taxon>
    </lineage>
</organism>
<dbReference type="EMBL" id="CP021422">
    <property type="protein sequence ID" value="ASB40807.1"/>
    <property type="molecule type" value="Genomic_DNA"/>
</dbReference>
<dbReference type="Proteomes" id="UP000196710">
    <property type="component" value="Chromosome"/>
</dbReference>
<dbReference type="GO" id="GO:0016787">
    <property type="term" value="F:hydrolase activity"/>
    <property type="evidence" value="ECO:0007669"/>
    <property type="project" value="UniProtKB-KW"/>
</dbReference>
<keyword evidence="5" id="KW-1185">Reference proteome</keyword>